<dbReference type="HOGENOM" id="CLU_928935_0_0_1"/>
<dbReference type="InParanoid" id="A0E9G4"/>
<dbReference type="OMA" id="RDQSIYQ"/>
<dbReference type="GeneID" id="5045113"/>
<feature type="compositionally biased region" description="Polar residues" evidence="1">
    <location>
        <begin position="123"/>
        <end position="132"/>
    </location>
</feature>
<accession>A0E9G4</accession>
<dbReference type="Proteomes" id="UP000000600">
    <property type="component" value="Unassembled WGS sequence"/>
</dbReference>
<gene>
    <name evidence="2" type="ORF">GSPATT00024662001</name>
</gene>
<evidence type="ECO:0000256" key="1">
    <source>
        <dbReference type="SAM" id="MobiDB-lite"/>
    </source>
</evidence>
<dbReference type="RefSeq" id="XP_001459328.1">
    <property type="nucleotide sequence ID" value="XM_001459291.1"/>
</dbReference>
<dbReference type="AlphaFoldDB" id="A0E9G4"/>
<protein>
    <submittedName>
        <fullName evidence="2">Uncharacterized protein</fullName>
    </submittedName>
</protein>
<evidence type="ECO:0000313" key="2">
    <source>
        <dbReference type="EMBL" id="CAK91931.1"/>
    </source>
</evidence>
<organism evidence="2 3">
    <name type="scientific">Paramecium tetraurelia</name>
    <dbReference type="NCBI Taxonomy" id="5888"/>
    <lineage>
        <taxon>Eukaryota</taxon>
        <taxon>Sar</taxon>
        <taxon>Alveolata</taxon>
        <taxon>Ciliophora</taxon>
        <taxon>Intramacronucleata</taxon>
        <taxon>Oligohymenophorea</taxon>
        <taxon>Peniculida</taxon>
        <taxon>Parameciidae</taxon>
        <taxon>Paramecium</taxon>
    </lineage>
</organism>
<name>A0E9G4_PARTE</name>
<dbReference type="EMBL" id="CT868665">
    <property type="protein sequence ID" value="CAK91931.1"/>
    <property type="molecule type" value="Genomic_DNA"/>
</dbReference>
<feature type="region of interest" description="Disordered" evidence="1">
    <location>
        <begin position="123"/>
        <end position="154"/>
    </location>
</feature>
<reference evidence="2 3" key="1">
    <citation type="journal article" date="2006" name="Nature">
        <title>Global trends of whole-genome duplications revealed by the ciliate Paramecium tetraurelia.</title>
        <authorList>
            <consortium name="Genoscope"/>
            <person name="Aury J.-M."/>
            <person name="Jaillon O."/>
            <person name="Duret L."/>
            <person name="Noel B."/>
            <person name="Jubin C."/>
            <person name="Porcel B.M."/>
            <person name="Segurens B."/>
            <person name="Daubin V."/>
            <person name="Anthouard V."/>
            <person name="Aiach N."/>
            <person name="Arnaiz O."/>
            <person name="Billaut A."/>
            <person name="Beisson J."/>
            <person name="Blanc I."/>
            <person name="Bouhouche K."/>
            <person name="Camara F."/>
            <person name="Duharcourt S."/>
            <person name="Guigo R."/>
            <person name="Gogendeau D."/>
            <person name="Katinka M."/>
            <person name="Keller A.-M."/>
            <person name="Kissmehl R."/>
            <person name="Klotz C."/>
            <person name="Koll F."/>
            <person name="Le Moue A."/>
            <person name="Lepere C."/>
            <person name="Malinsky S."/>
            <person name="Nowacki M."/>
            <person name="Nowak J.K."/>
            <person name="Plattner H."/>
            <person name="Poulain J."/>
            <person name="Ruiz F."/>
            <person name="Serrano V."/>
            <person name="Zagulski M."/>
            <person name="Dessen P."/>
            <person name="Betermier M."/>
            <person name="Weissenbach J."/>
            <person name="Scarpelli C."/>
            <person name="Schachter V."/>
            <person name="Sperling L."/>
            <person name="Meyer E."/>
            <person name="Cohen J."/>
            <person name="Wincker P."/>
        </authorList>
    </citation>
    <scope>NUCLEOTIDE SEQUENCE [LARGE SCALE GENOMIC DNA]</scope>
    <source>
        <strain evidence="2 3">Stock d4-2</strain>
    </source>
</reference>
<evidence type="ECO:0000313" key="3">
    <source>
        <dbReference type="Proteomes" id="UP000000600"/>
    </source>
</evidence>
<keyword evidence="3" id="KW-1185">Reference proteome</keyword>
<proteinExistence type="predicted"/>
<dbReference type="OrthoDB" id="10299033at2759"/>
<dbReference type="KEGG" id="ptm:GSPATT00024662001"/>
<sequence>MSQNPENFFQRMYSKAGKSSAQIFAHLLGKTIKSYSASKSLDSQFITNTPNKRSKKPLKQQPFSQGLSREYLHKLQSQGKPNLPIGIYNPKYSAVQKQKLNLIRKSDLGGKFAVEHKITIKQGSDSQASSELRNLKSRRTKGQSDLRRQATRQQYDGQQNCLSNTILNEFLSINTNSIRGSQSAHLKGSGYSFNYNKNNFFKTLCDTDCEVGKRKRNCFWATIEKQTVRDCFMNKSVCLRDQSIYQYDQFSNSNSIISPITTKIFNDINKVFGRTLSLKRKAITITTNNYKIIDLIHDDG</sequence>